<dbReference type="InterPro" id="IPR036286">
    <property type="entry name" value="LexA/Signal_pep-like_sf"/>
</dbReference>
<dbReference type="PROSITE" id="PS50943">
    <property type="entry name" value="HTH_CROC1"/>
    <property type="match status" value="1"/>
</dbReference>
<dbReference type="Gene3D" id="1.10.260.40">
    <property type="entry name" value="lambda repressor-like DNA-binding domains"/>
    <property type="match status" value="1"/>
</dbReference>
<keyword evidence="3" id="KW-1185">Reference proteome</keyword>
<gene>
    <name evidence="2" type="ORF">PbJCM13498_28380</name>
</gene>
<evidence type="ECO:0000259" key="1">
    <source>
        <dbReference type="PROSITE" id="PS50943"/>
    </source>
</evidence>
<dbReference type="Proteomes" id="UP000391834">
    <property type="component" value="Unassembled WGS sequence"/>
</dbReference>
<dbReference type="GO" id="GO:0003677">
    <property type="term" value="F:DNA binding"/>
    <property type="evidence" value="ECO:0007669"/>
    <property type="project" value="InterPro"/>
</dbReference>
<feature type="domain" description="HTH cro/C1-type" evidence="1">
    <location>
        <begin position="14"/>
        <end position="56"/>
    </location>
</feature>
<organism evidence="2 3">
    <name type="scientific">Prolixibacter bellariivorans</name>
    <dbReference type="NCBI Taxonomy" id="314319"/>
    <lineage>
        <taxon>Bacteria</taxon>
        <taxon>Pseudomonadati</taxon>
        <taxon>Bacteroidota</taxon>
        <taxon>Bacteroidia</taxon>
        <taxon>Marinilabiliales</taxon>
        <taxon>Prolixibacteraceae</taxon>
        <taxon>Prolixibacter</taxon>
    </lineage>
</organism>
<evidence type="ECO:0000313" key="2">
    <source>
        <dbReference type="EMBL" id="GET33975.1"/>
    </source>
</evidence>
<comment type="caution">
    <text evidence="2">The sequence shown here is derived from an EMBL/GenBank/DDBJ whole genome shotgun (WGS) entry which is preliminary data.</text>
</comment>
<protein>
    <recommendedName>
        <fullName evidence="1">HTH cro/C1-type domain-containing protein</fullName>
    </recommendedName>
</protein>
<proteinExistence type="predicted"/>
<accession>A0A5M4B1E5</accession>
<dbReference type="AlphaFoldDB" id="A0A5M4B1E5"/>
<dbReference type="SUPFAM" id="SSF51306">
    <property type="entry name" value="LexA/Signal peptidase"/>
    <property type="match status" value="1"/>
</dbReference>
<dbReference type="CDD" id="cd00093">
    <property type="entry name" value="HTH_XRE"/>
    <property type="match status" value="1"/>
</dbReference>
<dbReference type="EMBL" id="BLAX01000001">
    <property type="protein sequence ID" value="GET33975.1"/>
    <property type="molecule type" value="Genomic_DNA"/>
</dbReference>
<name>A0A5M4B1E5_9BACT</name>
<sequence>MKALKAEKKINSYAQLAKNLNYRPQSLNEILKGRRNVNIEVLYQFFQNYTVDPRQLFDTFHSSEELQDNKEGNASHLPANPFPRIKFIESSQILNWMLNYNDPSFYENLHHIEIPIKKDEGQDFISICYGGNMMHPTLEHNDILIAKKKNVSSGELTNGEIYIVLSLHGLHILRLDEYSDDNKIILQGDNQSKIKLQIHESEIHAMYQVTAKITPKLGNQ</sequence>
<evidence type="ECO:0000313" key="3">
    <source>
        <dbReference type="Proteomes" id="UP000391834"/>
    </source>
</evidence>
<reference evidence="2 3" key="1">
    <citation type="submission" date="2019-10" db="EMBL/GenBank/DDBJ databases">
        <title>Prolixibacter strains distinguished by the presence of nitrate reductase genes were adept at nitrate-dependent anaerobic corrosion of metallic iron and carbon steel.</title>
        <authorList>
            <person name="Iino T."/>
            <person name="Shono N."/>
            <person name="Ito K."/>
            <person name="Nakamura R."/>
            <person name="Sueoka K."/>
            <person name="Harayama S."/>
            <person name="Ohkuma M."/>
        </authorList>
    </citation>
    <scope>NUCLEOTIDE SEQUENCE [LARGE SCALE GENOMIC DNA]</scope>
    <source>
        <strain evidence="2 3">JCM 13498</strain>
    </source>
</reference>
<dbReference type="SUPFAM" id="SSF47413">
    <property type="entry name" value="lambda repressor-like DNA-binding domains"/>
    <property type="match status" value="1"/>
</dbReference>
<dbReference type="Gene3D" id="2.10.109.10">
    <property type="entry name" value="Umud Fragment, subunit A"/>
    <property type="match status" value="1"/>
</dbReference>
<dbReference type="InterPro" id="IPR001387">
    <property type="entry name" value="Cro/C1-type_HTH"/>
</dbReference>
<dbReference type="CDD" id="cd06462">
    <property type="entry name" value="Peptidase_S24_S26"/>
    <property type="match status" value="1"/>
</dbReference>
<dbReference type="InterPro" id="IPR010982">
    <property type="entry name" value="Lambda_DNA-bd_dom_sf"/>
</dbReference>